<sequence length="137" mass="14756">MAELLLVRHGQATPFEADTDRLSPLGQAQARRVGQWLAAEGLTPTHVVHGPLIRQRHTAELAAQAAGVLWPLPSADPRLAEYDGEGLMRVLAPLLAAQDPGVAAWLAQLRQPLPPQSGSGPFRACWKRWPRVGSPGL</sequence>
<dbReference type="CDD" id="cd07067">
    <property type="entry name" value="HP_PGM_like"/>
    <property type="match status" value="1"/>
</dbReference>
<keyword evidence="1" id="KW-0378">Hydrolase</keyword>
<evidence type="ECO:0000313" key="2">
    <source>
        <dbReference type="EMBL" id="MFC6663554.1"/>
    </source>
</evidence>
<keyword evidence="3" id="KW-1185">Reference proteome</keyword>
<evidence type="ECO:0000313" key="3">
    <source>
        <dbReference type="Proteomes" id="UP001596317"/>
    </source>
</evidence>
<dbReference type="PANTHER" id="PTHR20935">
    <property type="entry name" value="PHOSPHOGLYCERATE MUTASE-RELATED"/>
    <property type="match status" value="1"/>
</dbReference>
<dbReference type="InterPro" id="IPR051021">
    <property type="entry name" value="Mito_Ser/Thr_phosphatase"/>
</dbReference>
<comment type="caution">
    <text evidence="2">The sequence shown here is derived from an EMBL/GenBank/DDBJ whole genome shotgun (WGS) entry which is preliminary data.</text>
</comment>
<dbReference type="Pfam" id="PF00300">
    <property type="entry name" value="His_Phos_1"/>
    <property type="match status" value="1"/>
</dbReference>
<evidence type="ECO:0000256" key="1">
    <source>
        <dbReference type="ARBA" id="ARBA00022801"/>
    </source>
</evidence>
<organism evidence="2 3">
    <name type="scientific">Deinococcus multiflagellatus</name>
    <dbReference type="NCBI Taxonomy" id="1656887"/>
    <lineage>
        <taxon>Bacteria</taxon>
        <taxon>Thermotogati</taxon>
        <taxon>Deinococcota</taxon>
        <taxon>Deinococci</taxon>
        <taxon>Deinococcales</taxon>
        <taxon>Deinococcaceae</taxon>
        <taxon>Deinococcus</taxon>
    </lineage>
</organism>
<name>A0ABW1ZSS3_9DEIO</name>
<dbReference type="SUPFAM" id="SSF53254">
    <property type="entry name" value="Phosphoglycerate mutase-like"/>
    <property type="match status" value="1"/>
</dbReference>
<dbReference type="Proteomes" id="UP001596317">
    <property type="component" value="Unassembled WGS sequence"/>
</dbReference>
<gene>
    <name evidence="2" type="ORF">ACFP90_26400</name>
</gene>
<protein>
    <submittedName>
        <fullName evidence="2">SixA phosphatase family protein</fullName>
    </submittedName>
</protein>
<dbReference type="InterPro" id="IPR029033">
    <property type="entry name" value="His_PPase_superfam"/>
</dbReference>
<reference evidence="3" key="1">
    <citation type="journal article" date="2019" name="Int. J. Syst. Evol. Microbiol.">
        <title>The Global Catalogue of Microorganisms (GCM) 10K type strain sequencing project: providing services to taxonomists for standard genome sequencing and annotation.</title>
        <authorList>
            <consortium name="The Broad Institute Genomics Platform"/>
            <consortium name="The Broad Institute Genome Sequencing Center for Infectious Disease"/>
            <person name="Wu L."/>
            <person name="Ma J."/>
        </authorList>
    </citation>
    <scope>NUCLEOTIDE SEQUENCE [LARGE SCALE GENOMIC DNA]</scope>
    <source>
        <strain evidence="3">CCUG 63830</strain>
    </source>
</reference>
<dbReference type="PANTHER" id="PTHR20935:SF0">
    <property type="entry name" value="SERINE_THREONINE-PROTEIN PHOSPHATASE PGAM5, MITOCHONDRIAL"/>
    <property type="match status" value="1"/>
</dbReference>
<accession>A0ABW1ZSS3</accession>
<dbReference type="Gene3D" id="3.40.50.1240">
    <property type="entry name" value="Phosphoglycerate mutase-like"/>
    <property type="match status" value="1"/>
</dbReference>
<dbReference type="InterPro" id="IPR013078">
    <property type="entry name" value="His_Pase_superF_clade-1"/>
</dbReference>
<dbReference type="RefSeq" id="WP_380059247.1">
    <property type="nucleotide sequence ID" value="NZ_JBHSWB010000003.1"/>
</dbReference>
<proteinExistence type="predicted"/>
<dbReference type="EMBL" id="JBHSWB010000003">
    <property type="protein sequence ID" value="MFC6663554.1"/>
    <property type="molecule type" value="Genomic_DNA"/>
</dbReference>